<dbReference type="AlphaFoldDB" id="A0A0K6GEP9"/>
<evidence type="ECO:0000313" key="2">
    <source>
        <dbReference type="Proteomes" id="UP000044841"/>
    </source>
</evidence>
<dbReference type="Proteomes" id="UP000044841">
    <property type="component" value="Unassembled WGS sequence"/>
</dbReference>
<organism evidence="1 2">
    <name type="scientific">Rhizoctonia solani</name>
    <dbReference type="NCBI Taxonomy" id="456999"/>
    <lineage>
        <taxon>Eukaryota</taxon>
        <taxon>Fungi</taxon>
        <taxon>Dikarya</taxon>
        <taxon>Basidiomycota</taxon>
        <taxon>Agaricomycotina</taxon>
        <taxon>Agaricomycetes</taxon>
        <taxon>Cantharellales</taxon>
        <taxon>Ceratobasidiaceae</taxon>
        <taxon>Rhizoctonia</taxon>
    </lineage>
</organism>
<reference evidence="1 2" key="1">
    <citation type="submission" date="2015-07" db="EMBL/GenBank/DDBJ databases">
        <authorList>
            <person name="Noorani M."/>
        </authorList>
    </citation>
    <scope>NUCLEOTIDE SEQUENCE [LARGE SCALE GENOMIC DNA]</scope>
    <source>
        <strain evidence="1">BBA 69670</strain>
    </source>
</reference>
<name>A0A0K6GEP9_9AGAM</name>
<accession>A0A0K6GEP9</accession>
<keyword evidence="2" id="KW-1185">Reference proteome</keyword>
<evidence type="ECO:0000313" key="1">
    <source>
        <dbReference type="EMBL" id="CUA77098.1"/>
    </source>
</evidence>
<protein>
    <submittedName>
        <fullName evidence="1">Protein U5 [Human herpesvirus 7 strain JI]</fullName>
    </submittedName>
</protein>
<sequence length="569" mass="64013">MGTTIQQWEEAGASLVTALTKYLDLSLLLEQNALLEDNSGKDLAMRIDSALSSLQTVVDSHMSRVRSALARTRNRILSPIHRLPREVLSGIFMNAIFAAPDLSKPEPVEDSVARIYLTLHNILGVCEKWRDIALTQGSFWSIVPVLDFPSRTRAGKIKQANAVLLRSILRANLKGHLHLVVAQPCDSSYIEVLGALAVSFRAANISAGSRSSLRRTLDIFLSQGFPEDLALSQLSIHQKQDDSYLYKLPKVKNYVLSNNSPEQAVFEKLSQNLSSLRIRGAQFHWARFSFANRLTELYLQEVLFGHELGHFFQAIASASELRVLELVSIVSFYDGPPVYTTPEQSEIHLSNLQTLVIKDLYFNTLDQILCSITSRSHSLSLFLTEKCRYADTAGLDSDFVDVHWESLYELLRQVQVKDLLLTNNVTDHWLPSSRMEELLKSTISGLQTLQLHLWDFSTAYCNVLTSYSLSDDSLSCKISNLHITCARVHDRGAFTDMVLSHSNSIRKMVFGGLIRSVRGDSFDRVLDHESVVFIMKSSVRKFQLYEVTKFKNVDRAPTPQVTGDELISN</sequence>
<gene>
    <name evidence="1" type="ORF">RSOLAG22IIIB_12545</name>
</gene>
<dbReference type="EMBL" id="CYGV01001772">
    <property type="protein sequence ID" value="CUA77098.1"/>
    <property type="molecule type" value="Genomic_DNA"/>
</dbReference>
<proteinExistence type="predicted"/>